<protein>
    <submittedName>
        <fullName evidence="4">Metal dependent phosphohydrolase</fullName>
    </submittedName>
</protein>
<dbReference type="PANTHER" id="PTHR33525:SF3">
    <property type="entry name" value="RIBONUCLEASE Y"/>
    <property type="match status" value="1"/>
</dbReference>
<dbReference type="InterPro" id="IPR011006">
    <property type="entry name" value="CheY-like_superfamily"/>
</dbReference>
<dbReference type="GO" id="GO:0016787">
    <property type="term" value="F:hydrolase activity"/>
    <property type="evidence" value="ECO:0007669"/>
    <property type="project" value="UniProtKB-KW"/>
</dbReference>
<evidence type="ECO:0000259" key="2">
    <source>
        <dbReference type="PROSITE" id="PS50110"/>
    </source>
</evidence>
<dbReference type="PROSITE" id="PS50110">
    <property type="entry name" value="RESPONSE_REGULATORY"/>
    <property type="match status" value="1"/>
</dbReference>
<evidence type="ECO:0000259" key="3">
    <source>
        <dbReference type="PROSITE" id="PS51833"/>
    </source>
</evidence>
<dbReference type="SUPFAM" id="SSF52172">
    <property type="entry name" value="CheY-like"/>
    <property type="match status" value="1"/>
</dbReference>
<organism evidence="4 5">
    <name type="scientific">Solidesulfovibrio carbinoliphilus subsp. oakridgensis</name>
    <dbReference type="NCBI Taxonomy" id="694327"/>
    <lineage>
        <taxon>Bacteria</taxon>
        <taxon>Pseudomonadati</taxon>
        <taxon>Thermodesulfobacteriota</taxon>
        <taxon>Desulfovibrionia</taxon>
        <taxon>Desulfovibrionales</taxon>
        <taxon>Desulfovibrionaceae</taxon>
        <taxon>Solidesulfovibrio</taxon>
    </lineage>
</organism>
<dbReference type="Proteomes" id="UP000004662">
    <property type="component" value="Chromosome"/>
</dbReference>
<dbReference type="eggNOG" id="COG1639">
    <property type="taxonomic scope" value="Bacteria"/>
</dbReference>
<feature type="domain" description="HDOD" evidence="3">
    <location>
        <begin position="140"/>
        <end position="337"/>
    </location>
</feature>
<sequence>MKTRILFVDDEPNVLSALRRMFHDMRGEWDMAFASDGAAGLAMIAEQPFDVVVADMRMPGMDGAMFLREAQIRNPGAIRIVLSGHSDREMILQTVRPAHQFLPKPCQPAELKAAIARSLGLREVFLDERVKNVVARLDRLPTVPRLYAALLDLLSCEDPSMREVAGLIAQDVGMSAGILKLVNSAFFGLRTHVSSPAHAVNLLGLEVIKALVLGVGLFDRFRKEDFRDFDLEKLWAHSFGTGRLARLIAVGEGAPGAIQEHCYIAGLLHDVGKLVMATNFPDAYREVIAACQEGRGTVLDMERQVFGASHAEVGAYLLGLWGVDDPVVRAVYLHHEPGRDRWAGFSPLLAVHVANRFEHELVVISRGYALNPLDELYLAASGLSERLPAWREACAAEVARGQAAGEA</sequence>
<dbReference type="OrthoDB" id="9803649at2"/>
<dbReference type="InterPro" id="IPR014626">
    <property type="entry name" value="Sig_transdc_resp-reg_put"/>
</dbReference>
<evidence type="ECO:0000313" key="5">
    <source>
        <dbReference type="Proteomes" id="UP000004662"/>
    </source>
</evidence>
<dbReference type="InterPro" id="IPR003607">
    <property type="entry name" value="HD/PDEase_dom"/>
</dbReference>
<dbReference type="InterPro" id="IPR013976">
    <property type="entry name" value="HDOD"/>
</dbReference>
<dbReference type="InterPro" id="IPR052340">
    <property type="entry name" value="RNase_Y/CdgJ"/>
</dbReference>
<dbReference type="PANTHER" id="PTHR33525">
    <property type="match status" value="1"/>
</dbReference>
<dbReference type="PIRSF" id="PIRSF036883">
    <property type="entry name" value="RR_HD-GYP_mod"/>
    <property type="match status" value="1"/>
</dbReference>
<evidence type="ECO:0000256" key="1">
    <source>
        <dbReference type="PROSITE-ProRule" id="PRU00169"/>
    </source>
</evidence>
<dbReference type="SMART" id="SM00448">
    <property type="entry name" value="REC"/>
    <property type="match status" value="1"/>
</dbReference>
<dbReference type="AlphaFoldDB" id="G7Q8J2"/>
<keyword evidence="1" id="KW-0597">Phosphoprotein</keyword>
<name>G7Q8J2_9BACT</name>
<dbReference type="EMBL" id="CM001368">
    <property type="protein sequence ID" value="EHJ49079.1"/>
    <property type="molecule type" value="Genomic_DNA"/>
</dbReference>
<dbReference type="SUPFAM" id="SSF109604">
    <property type="entry name" value="HD-domain/PDEase-like"/>
    <property type="match status" value="1"/>
</dbReference>
<dbReference type="InterPro" id="IPR001789">
    <property type="entry name" value="Sig_transdc_resp-reg_receiver"/>
</dbReference>
<dbReference type="SMART" id="SM00471">
    <property type="entry name" value="HDc"/>
    <property type="match status" value="1"/>
</dbReference>
<dbReference type="GO" id="GO:0000160">
    <property type="term" value="P:phosphorelay signal transduction system"/>
    <property type="evidence" value="ECO:0007669"/>
    <property type="project" value="InterPro"/>
</dbReference>
<dbReference type="HOGENOM" id="CLU_048246_0_0_7"/>
<dbReference type="Pfam" id="PF00072">
    <property type="entry name" value="Response_reg"/>
    <property type="match status" value="1"/>
</dbReference>
<accession>G7Q8J2</accession>
<dbReference type="CDD" id="cd00077">
    <property type="entry name" value="HDc"/>
    <property type="match status" value="1"/>
</dbReference>
<dbReference type="RefSeq" id="WP_009182431.1">
    <property type="nucleotide sequence ID" value="NZ_CM001368.1"/>
</dbReference>
<dbReference type="Gene3D" id="3.40.50.2300">
    <property type="match status" value="1"/>
</dbReference>
<dbReference type="Gene3D" id="1.10.3210.10">
    <property type="entry name" value="Hypothetical protein af1432"/>
    <property type="match status" value="1"/>
</dbReference>
<evidence type="ECO:0000313" key="4">
    <source>
        <dbReference type="EMBL" id="EHJ49079.1"/>
    </source>
</evidence>
<feature type="domain" description="Response regulatory" evidence="2">
    <location>
        <begin position="4"/>
        <end position="119"/>
    </location>
</feature>
<dbReference type="PROSITE" id="PS51833">
    <property type="entry name" value="HDOD"/>
    <property type="match status" value="1"/>
</dbReference>
<keyword evidence="5" id="KW-1185">Reference proteome</keyword>
<gene>
    <name evidence="4" type="ORF">DFW101_3079</name>
</gene>
<dbReference type="Pfam" id="PF08668">
    <property type="entry name" value="HDOD"/>
    <property type="match status" value="1"/>
</dbReference>
<feature type="modified residue" description="4-aspartylphosphate" evidence="1">
    <location>
        <position position="55"/>
    </location>
</feature>
<dbReference type="CDD" id="cd17569">
    <property type="entry name" value="REC_HupR-like"/>
    <property type="match status" value="1"/>
</dbReference>
<proteinExistence type="predicted"/>
<dbReference type="STRING" id="694327.DFW101_3079"/>
<reference evidence="5" key="1">
    <citation type="journal article" date="2015" name="Genome Announc.">
        <title>High-Quality Draft Genome Sequence of Desulfovibrio carbinoliphilus FW-101-2B, an Organic Acid-Oxidizing Sulfate-Reducing Bacterium Isolated from Uranium(VI)-Contaminated Groundwater.</title>
        <authorList>
            <person name="Ramsay B.D."/>
            <person name="Hwang C."/>
            <person name="Woo H.L."/>
            <person name="Carroll S.L."/>
            <person name="Lucas S."/>
            <person name="Han J."/>
            <person name="Lapidus A.L."/>
            <person name="Cheng J.F."/>
            <person name="Goodwin L.A."/>
            <person name="Pitluck S."/>
            <person name="Peters L."/>
            <person name="Chertkov O."/>
            <person name="Held B."/>
            <person name="Detter J.C."/>
            <person name="Han C.S."/>
            <person name="Tapia R."/>
            <person name="Land M.L."/>
            <person name="Hauser L.J."/>
            <person name="Kyrpides N.C."/>
            <person name="Ivanova N.N."/>
            <person name="Mikhailova N."/>
            <person name="Pagani I."/>
            <person name="Woyke T."/>
            <person name="Arkin A.P."/>
            <person name="Dehal P."/>
            <person name="Chivian D."/>
            <person name="Criddle C.S."/>
            <person name="Wu W."/>
            <person name="Chakraborty R."/>
            <person name="Hazen T.C."/>
            <person name="Fields M.W."/>
        </authorList>
    </citation>
    <scope>NUCLEOTIDE SEQUENCE [LARGE SCALE GENOMIC DNA]</scope>
    <source>
        <strain evidence="5">FW-101-2B</strain>
    </source>
</reference>
<dbReference type="eggNOG" id="COG2204">
    <property type="taxonomic scope" value="Bacteria"/>
</dbReference>